<feature type="domain" description="NB-ARC" evidence="1">
    <location>
        <begin position="53"/>
        <end position="93"/>
    </location>
</feature>
<organism evidence="2 3">
    <name type="scientific">Rosa chinensis</name>
    <name type="common">China rose</name>
    <dbReference type="NCBI Taxonomy" id="74649"/>
    <lineage>
        <taxon>Eukaryota</taxon>
        <taxon>Viridiplantae</taxon>
        <taxon>Streptophyta</taxon>
        <taxon>Embryophyta</taxon>
        <taxon>Tracheophyta</taxon>
        <taxon>Spermatophyta</taxon>
        <taxon>Magnoliopsida</taxon>
        <taxon>eudicotyledons</taxon>
        <taxon>Gunneridae</taxon>
        <taxon>Pentapetalae</taxon>
        <taxon>rosids</taxon>
        <taxon>fabids</taxon>
        <taxon>Rosales</taxon>
        <taxon>Rosaceae</taxon>
        <taxon>Rosoideae</taxon>
        <taxon>Rosoideae incertae sedis</taxon>
        <taxon>Rosa</taxon>
    </lineage>
</organism>
<dbReference type="GO" id="GO:0016787">
    <property type="term" value="F:hydrolase activity"/>
    <property type="evidence" value="ECO:0007669"/>
    <property type="project" value="UniProtKB-KW"/>
</dbReference>
<dbReference type="EMBL" id="PDCK01000043">
    <property type="protein sequence ID" value="PRQ28721.1"/>
    <property type="molecule type" value="Genomic_DNA"/>
</dbReference>
<gene>
    <name evidence="2" type="ORF">RchiOBHm_Chr5g0006061</name>
</gene>
<dbReference type="PANTHER" id="PTHR19338:SF59">
    <property type="entry name" value="OS10G0162832 PROTEIN"/>
    <property type="match status" value="1"/>
</dbReference>
<dbReference type="InterPro" id="IPR027417">
    <property type="entry name" value="P-loop_NTPase"/>
</dbReference>
<dbReference type="Gramene" id="PRQ28721">
    <property type="protein sequence ID" value="PRQ28721"/>
    <property type="gene ID" value="RchiOBHm_Chr5g0006061"/>
</dbReference>
<dbReference type="SUPFAM" id="SSF52540">
    <property type="entry name" value="P-loop containing nucleoside triphosphate hydrolases"/>
    <property type="match status" value="1"/>
</dbReference>
<dbReference type="Gene3D" id="3.40.50.300">
    <property type="entry name" value="P-loop containing nucleotide triphosphate hydrolases"/>
    <property type="match status" value="1"/>
</dbReference>
<proteinExistence type="predicted"/>
<protein>
    <submittedName>
        <fullName evidence="2">Putative P-loop containing nucleoside triphosphate hydrolase</fullName>
    </submittedName>
</protein>
<evidence type="ECO:0000313" key="3">
    <source>
        <dbReference type="Proteomes" id="UP000238479"/>
    </source>
</evidence>
<comment type="caution">
    <text evidence="2">The sequence shown here is derived from an EMBL/GenBank/DDBJ whole genome shotgun (WGS) entry which is preliminary data.</text>
</comment>
<sequence>MNAIKAIPERSQRYGVERIEGGMIVTHYDPSRVKKFRQSSFFFKNDDLVGITDTNKKLMGWLLSAQPQRTVISVVGMGGSGKTTLVANTFNRSCEATL</sequence>
<dbReference type="STRING" id="74649.A0A2P6Q3G1"/>
<keyword evidence="3" id="KW-1185">Reference proteome</keyword>
<evidence type="ECO:0000259" key="1">
    <source>
        <dbReference type="Pfam" id="PF00931"/>
    </source>
</evidence>
<evidence type="ECO:0000313" key="2">
    <source>
        <dbReference type="EMBL" id="PRQ28721.1"/>
    </source>
</evidence>
<dbReference type="AlphaFoldDB" id="A0A2P6Q3G1"/>
<keyword evidence="2" id="KW-0378">Hydrolase</keyword>
<dbReference type="GO" id="GO:0043531">
    <property type="term" value="F:ADP binding"/>
    <property type="evidence" value="ECO:0007669"/>
    <property type="project" value="InterPro"/>
</dbReference>
<dbReference type="PANTHER" id="PTHR19338">
    <property type="entry name" value="TRANSLOCASE OF INNER MITOCHONDRIAL MEMBRANE 13 HOMOLOG"/>
    <property type="match status" value="1"/>
</dbReference>
<dbReference type="Pfam" id="PF00931">
    <property type="entry name" value="NB-ARC"/>
    <property type="match status" value="1"/>
</dbReference>
<dbReference type="Proteomes" id="UP000238479">
    <property type="component" value="Chromosome 5"/>
</dbReference>
<reference evidence="2 3" key="1">
    <citation type="journal article" date="2018" name="Nat. Genet.">
        <title>The Rosa genome provides new insights in the design of modern roses.</title>
        <authorList>
            <person name="Bendahmane M."/>
        </authorList>
    </citation>
    <scope>NUCLEOTIDE SEQUENCE [LARGE SCALE GENOMIC DNA]</scope>
    <source>
        <strain evidence="3">cv. Old Blush</strain>
    </source>
</reference>
<accession>A0A2P6Q3G1</accession>
<name>A0A2P6Q3G1_ROSCH</name>
<dbReference type="InterPro" id="IPR002182">
    <property type="entry name" value="NB-ARC"/>
</dbReference>